<keyword evidence="1" id="KW-0143">Chaperone</keyword>
<dbReference type="Proteomes" id="UP000199058">
    <property type="component" value="Unassembled WGS sequence"/>
</dbReference>
<dbReference type="SUPFAM" id="SSF89155">
    <property type="entry name" value="TorD-like"/>
    <property type="match status" value="1"/>
</dbReference>
<dbReference type="InterPro" id="IPR020945">
    <property type="entry name" value="DMSO/NO3_reduct_chaperone"/>
</dbReference>
<gene>
    <name evidence="2" type="ORF">SAMN05660443_2055</name>
</gene>
<reference evidence="2 3" key="1">
    <citation type="submission" date="2016-10" db="EMBL/GenBank/DDBJ databases">
        <authorList>
            <person name="de Groot N.N."/>
        </authorList>
    </citation>
    <scope>NUCLEOTIDE SEQUENCE [LARGE SCALE GENOMIC DNA]</scope>
    <source>
        <strain evidence="2 3">DSM 18438</strain>
    </source>
</reference>
<accession>A0A1I1HW26</accession>
<dbReference type="InterPro" id="IPR036411">
    <property type="entry name" value="TorD-like_sf"/>
</dbReference>
<evidence type="ECO:0000256" key="1">
    <source>
        <dbReference type="ARBA" id="ARBA00023186"/>
    </source>
</evidence>
<dbReference type="AlphaFoldDB" id="A0A1I1HW26"/>
<dbReference type="STRING" id="1122252.SAMN05660443_2055"/>
<dbReference type="PANTHER" id="PTHR34227:SF1">
    <property type="entry name" value="DIMETHYL SULFOXIDE REDUCTASE CHAPERONE-RELATED"/>
    <property type="match status" value="1"/>
</dbReference>
<dbReference type="Gene3D" id="1.10.3480.10">
    <property type="entry name" value="TorD-like"/>
    <property type="match status" value="1"/>
</dbReference>
<dbReference type="EMBL" id="FOLH01000004">
    <property type="protein sequence ID" value="SFC28134.1"/>
    <property type="molecule type" value="Genomic_DNA"/>
</dbReference>
<proteinExistence type="predicted"/>
<dbReference type="PANTHER" id="PTHR34227">
    <property type="entry name" value="CHAPERONE PROTEIN YCDY"/>
    <property type="match status" value="1"/>
</dbReference>
<dbReference type="Pfam" id="PF02613">
    <property type="entry name" value="Nitrate_red_del"/>
    <property type="match status" value="1"/>
</dbReference>
<organism evidence="2 3">
    <name type="scientific">Marinospirillum celere</name>
    <dbReference type="NCBI Taxonomy" id="1122252"/>
    <lineage>
        <taxon>Bacteria</taxon>
        <taxon>Pseudomonadati</taxon>
        <taxon>Pseudomonadota</taxon>
        <taxon>Gammaproteobacteria</taxon>
        <taxon>Oceanospirillales</taxon>
        <taxon>Oceanospirillaceae</taxon>
        <taxon>Marinospirillum</taxon>
    </lineage>
</organism>
<dbReference type="InterPro" id="IPR050289">
    <property type="entry name" value="TorD/DmsD_chaperones"/>
</dbReference>
<protein>
    <submittedName>
        <fullName evidence="2">Chaperone TorD involved in molybdoenzyme TorA maturation</fullName>
    </submittedName>
</protein>
<name>A0A1I1HW26_9GAMM</name>
<sequence length="206" mass="23121">MQQEENALRADIYALLAALLRDAPSDELLEFLRELEIDPTQKNELQLGWKMLQMAAQKANHASVAEEYLPLFIGIGQGEITPFASWYLTGSIMEAPLIELRNDLKLLGFARSEEHKEPEDHIAALCEIMSLLIQQGASDSRQATFFHRHLAPWAENLCEDIQQASSALFYQAVATLALAFFKRERLVLKQEAEAAEAAVQVFSPAH</sequence>
<keyword evidence="3" id="KW-1185">Reference proteome</keyword>
<evidence type="ECO:0000313" key="3">
    <source>
        <dbReference type="Proteomes" id="UP000199058"/>
    </source>
</evidence>
<dbReference type="RefSeq" id="WP_091962990.1">
    <property type="nucleotide sequence ID" value="NZ_FOLH01000004.1"/>
</dbReference>
<dbReference type="OrthoDB" id="8526323at2"/>
<evidence type="ECO:0000313" key="2">
    <source>
        <dbReference type="EMBL" id="SFC28134.1"/>
    </source>
</evidence>